<dbReference type="PANTHER" id="PTHR31687">
    <property type="match status" value="1"/>
</dbReference>
<dbReference type="InterPro" id="IPR012469">
    <property type="entry name" value="DUF1688"/>
</dbReference>
<sequence>MRFSLYQNNKIYSAAISEDTSGLGSGLEGSSTPTTTDNPKQVRGAPPIMAEYLKSLGSIRERTQLVLQQPQHLQHFDVHLDQMDAVVNAVMMLIVRDYSSPTDIPPHSRWRHFEAASAAMKLAKCDRINPLLESWKKEMSKKGRSDTTTTTTTAADEREPVRRLVDLFVVSVLLDAGAGSRWSFHPQSEQTGESEKDKAASSYNRSEGLALASLEWFMAGGLSSDTDAHPLRADATGLAAVTHESLSAAFQVNQHSNPLVGVEGRCLLLNRLGDVCAKHTEYFGSTPASNRPGNLVDYLLDHSSTLHSDDGQSHTVDISLLWHVAMDAFAGVWPPSRTSLDGVFLGDVWPCRALAAILAARSSESSTESTTESTTVSEADVLGLVPFHKLSQWLTYSLMEPLSLLGVSFAGADLLTGLAEYRNGGLFVDMGVISLRDSSIHMRSQGPESVPRFNVFDDAVVEWRALTVGLLDMVADCVRKRLSLSKDQLPLAKVLEAGTWKAGREIAASLRPITRGPPIDIISDGTVF</sequence>
<dbReference type="Proteomes" id="UP001648503">
    <property type="component" value="Unassembled WGS sequence"/>
</dbReference>
<name>A0ABQ8F4X7_9FUNG</name>
<feature type="compositionally biased region" description="Low complexity" evidence="1">
    <location>
        <begin position="21"/>
        <end position="36"/>
    </location>
</feature>
<dbReference type="Pfam" id="PF07958">
    <property type="entry name" value="DUF1688"/>
    <property type="match status" value="1"/>
</dbReference>
<keyword evidence="3" id="KW-1185">Reference proteome</keyword>
<gene>
    <name evidence="2" type="ORF">BASA50_009205</name>
</gene>
<proteinExistence type="predicted"/>
<organism evidence="2 3">
    <name type="scientific">Batrachochytrium salamandrivorans</name>
    <dbReference type="NCBI Taxonomy" id="1357716"/>
    <lineage>
        <taxon>Eukaryota</taxon>
        <taxon>Fungi</taxon>
        <taxon>Fungi incertae sedis</taxon>
        <taxon>Chytridiomycota</taxon>
        <taxon>Chytridiomycota incertae sedis</taxon>
        <taxon>Chytridiomycetes</taxon>
        <taxon>Rhizophydiales</taxon>
        <taxon>Rhizophydiales incertae sedis</taxon>
        <taxon>Batrachochytrium</taxon>
    </lineage>
</organism>
<evidence type="ECO:0000256" key="1">
    <source>
        <dbReference type="SAM" id="MobiDB-lite"/>
    </source>
</evidence>
<protein>
    <recommendedName>
        <fullName evidence="4">Uracil catabolism protein 4</fullName>
    </recommendedName>
</protein>
<dbReference type="EMBL" id="JAFCIX010000425">
    <property type="protein sequence ID" value="KAH6590709.1"/>
    <property type="molecule type" value="Genomic_DNA"/>
</dbReference>
<accession>A0ABQ8F4X7</accession>
<evidence type="ECO:0000313" key="2">
    <source>
        <dbReference type="EMBL" id="KAH6590709.1"/>
    </source>
</evidence>
<feature type="region of interest" description="Disordered" evidence="1">
    <location>
        <begin position="21"/>
        <end position="41"/>
    </location>
</feature>
<feature type="region of interest" description="Disordered" evidence="1">
    <location>
        <begin position="137"/>
        <end position="157"/>
    </location>
</feature>
<reference evidence="2 3" key="1">
    <citation type="submission" date="2021-02" db="EMBL/GenBank/DDBJ databases">
        <title>Variation within the Batrachochytrium salamandrivorans European outbreak.</title>
        <authorList>
            <person name="Kelly M."/>
            <person name="Pasmans F."/>
            <person name="Shea T.P."/>
            <person name="Munoz J.F."/>
            <person name="Carranza S."/>
            <person name="Cuomo C.A."/>
            <person name="Martel A."/>
        </authorList>
    </citation>
    <scope>NUCLEOTIDE SEQUENCE [LARGE SCALE GENOMIC DNA]</scope>
    <source>
        <strain evidence="2 3">AMFP18/2</strain>
    </source>
</reference>
<comment type="caution">
    <text evidence="2">The sequence shown here is derived from an EMBL/GenBank/DDBJ whole genome shotgun (WGS) entry which is preliminary data.</text>
</comment>
<dbReference type="PANTHER" id="PTHR31687:SF3">
    <property type="entry name" value="PROTEIN URG3"/>
    <property type="match status" value="1"/>
</dbReference>
<evidence type="ECO:0000313" key="3">
    <source>
        <dbReference type="Proteomes" id="UP001648503"/>
    </source>
</evidence>
<evidence type="ECO:0008006" key="4">
    <source>
        <dbReference type="Google" id="ProtNLM"/>
    </source>
</evidence>